<dbReference type="EMBL" id="HE610454">
    <property type="protein sequence ID" value="CCE57029.1"/>
    <property type="molecule type" value="Genomic_DNA"/>
</dbReference>
<name>H2A260_MUHV1</name>
<sequence length="431" mass="47368">MSLEAVGMRIISDDDLDEVFLRDDEQGDPVADDIPAAAAAAVDPAPTPPTPPIPPVAAFSEMVIQPTVPVPTSVASKTPVVPVNVVTGTAQRVDLDSGSRGTSVDNFHARGELLRCARACNGSSFDEVKAFVKRNTGRRFGLDHMADITLRIGDADNICPTFDVEKLLGYRCSERSSEMTVVGRIVFGARSHGDLIAVYTGGDRCYVHSQDTDLLYIVSERGLVDLLSREGHRHIYEMFDAPPTTGDDVEVPSCLLPLTELRDLESIECFVRDRTGLSTFRQASNLRFMGEFFGYFMVGDEESLRLGQVVPGRVFFYLRRAGYRVIGRSEMQFIVLCNEKLEVFVLLGGARVLKVANTIAGFLRDRLRINLQPYRRVFARNGVAERTVCVGQVLNFYCEIDYVVPGGADFAKWLALRAPSGIAETCVPTLG</sequence>
<evidence type="ECO:0000313" key="2">
    <source>
        <dbReference type="Proteomes" id="UP000122533"/>
    </source>
</evidence>
<proteinExistence type="predicted"/>
<organism evidence="1 2">
    <name type="scientific">Murid herpesvirus 1</name>
    <name type="common">MuHV-1</name>
    <name type="synonym">Mouse cytomegalovirus</name>
    <dbReference type="NCBI Taxonomy" id="10366"/>
    <lineage>
        <taxon>Viruses</taxon>
        <taxon>Duplodnaviria</taxon>
        <taxon>Heunggongvirae</taxon>
        <taxon>Peploviricota</taxon>
        <taxon>Herviviricetes</taxon>
        <taxon>Herpesvirales</taxon>
        <taxon>Orthoherpesviridae</taxon>
        <taxon>Betaherpesvirinae</taxon>
        <taxon>Muromegalovirus</taxon>
        <taxon>Muromegalovirus muridbeta1</taxon>
    </lineage>
</organism>
<gene>
    <name evidence="1" type="primary">M28</name>
</gene>
<protein>
    <submittedName>
        <fullName evidence="1">M28 protein</fullName>
    </submittedName>
</protein>
<dbReference type="Proteomes" id="UP000122533">
    <property type="component" value="Segment"/>
</dbReference>
<dbReference type="IntAct" id="H2A260">
    <property type="interactions" value="3"/>
</dbReference>
<evidence type="ECO:0000313" key="1">
    <source>
        <dbReference type="EMBL" id="CCE57029.1"/>
    </source>
</evidence>
<organismHost>
    <name type="scientific">Mus musculus</name>
    <name type="common">Mouse</name>
    <dbReference type="NCBI Taxonomy" id="10090"/>
</organismHost>
<accession>H2A260</accession>
<dbReference type="MINT" id="H2A260"/>
<reference evidence="1 2" key="1">
    <citation type="journal article" date="2013" name="Virology">
        <title>The genome of murine cytomegalovirus is shaped by purifying selection and extensive recombination.</title>
        <authorList>
            <person name="Smith L.M."/>
            <person name="McWhorter A.R."/>
            <person name="Shellam G.R."/>
            <person name="Redwood A.J."/>
        </authorList>
    </citation>
    <scope>NUCLEOTIDE SEQUENCE [LARGE SCALE GENOMIC DNA]</scope>
    <source>
        <strain evidence="1">N1</strain>
    </source>
</reference>